<keyword evidence="5" id="KW-1133">Transmembrane helix</keyword>
<dbReference type="PANTHER" id="PTHR11860:SF4">
    <property type="entry name" value="TRANSMEMBRANE DOMAIN-CONTAINING PROTEIN TMIGD3"/>
    <property type="match status" value="1"/>
</dbReference>
<dbReference type="GO" id="GO:0005886">
    <property type="term" value="C:plasma membrane"/>
    <property type="evidence" value="ECO:0007669"/>
    <property type="project" value="TreeGrafter"/>
</dbReference>
<evidence type="ECO:0000256" key="6">
    <source>
        <dbReference type="SAM" id="SignalP"/>
    </source>
</evidence>
<dbReference type="GeneTree" id="ENSGT00930000151073"/>
<evidence type="ECO:0000256" key="4">
    <source>
        <dbReference type="SAM" id="MobiDB-lite"/>
    </source>
</evidence>
<evidence type="ECO:0000313" key="7">
    <source>
        <dbReference type="Ensembl" id="ENSJJAP00000006409.1"/>
    </source>
</evidence>
<evidence type="ECO:0000256" key="3">
    <source>
        <dbReference type="ARBA" id="ARBA00023136"/>
    </source>
</evidence>
<evidence type="ECO:0000256" key="2">
    <source>
        <dbReference type="ARBA" id="ARBA00022692"/>
    </source>
</evidence>
<keyword evidence="8" id="KW-1185">Reference proteome</keyword>
<comment type="subcellular location">
    <subcellularLocation>
        <location evidence="1">Membrane</location>
    </subcellularLocation>
</comment>
<protein>
    <submittedName>
        <fullName evidence="7">Transmembrane and immunoglobulin domain containing 3</fullName>
    </submittedName>
</protein>
<dbReference type="SUPFAM" id="SSF48726">
    <property type="entry name" value="Immunoglobulin"/>
    <property type="match status" value="1"/>
</dbReference>
<reference evidence="7" key="1">
    <citation type="submission" date="2025-08" db="UniProtKB">
        <authorList>
            <consortium name="Ensembl"/>
        </authorList>
    </citation>
    <scope>IDENTIFICATION</scope>
</reference>
<dbReference type="InterPro" id="IPR036179">
    <property type="entry name" value="Ig-like_dom_sf"/>
</dbReference>
<keyword evidence="3 5" id="KW-0472">Membrane</keyword>
<feature type="region of interest" description="Disordered" evidence="4">
    <location>
        <begin position="185"/>
        <end position="208"/>
    </location>
</feature>
<feature type="transmembrane region" description="Helical" evidence="5">
    <location>
        <begin position="153"/>
        <end position="175"/>
    </location>
</feature>
<feature type="chain" id="PRO_5034221948" evidence="6">
    <location>
        <begin position="16"/>
        <end position="208"/>
    </location>
</feature>
<evidence type="ECO:0000256" key="5">
    <source>
        <dbReference type="SAM" id="Phobius"/>
    </source>
</evidence>
<sequence>MRVFILLSLALFSEAMVMDEKVKTGFVLDTASVVCNYDAYYKDHPKYWCQGYFRDYCNIIAFTPNSTNHVVLRDTGSQLIVTVSCLVKEDTGWYWCGIQRDFARDDMDFTQLIVDDNGAGLDSDFSSRKDSSGSKNSSCRASKVVRKAGNSRMSILIICVLITVLEIIIIFSYLSMRKRSQKIRRASDKDLTRSPQTSQASSVIPTPL</sequence>
<dbReference type="Gene3D" id="2.60.40.10">
    <property type="entry name" value="Immunoglobulins"/>
    <property type="match status" value="1"/>
</dbReference>
<proteinExistence type="predicted"/>
<dbReference type="InterPro" id="IPR050671">
    <property type="entry name" value="CD300_family_receptors"/>
</dbReference>
<accession>A0A8C5KBK6</accession>
<dbReference type="InterPro" id="IPR013783">
    <property type="entry name" value="Ig-like_fold"/>
</dbReference>
<keyword evidence="6" id="KW-0732">Signal</keyword>
<dbReference type="OMA" id="GLARDFW"/>
<feature type="compositionally biased region" description="Polar residues" evidence="4">
    <location>
        <begin position="193"/>
        <end position="208"/>
    </location>
</feature>
<feature type="signal peptide" evidence="6">
    <location>
        <begin position="1"/>
        <end position="15"/>
    </location>
</feature>
<keyword evidence="2 5" id="KW-0812">Transmembrane</keyword>
<evidence type="ECO:0000313" key="8">
    <source>
        <dbReference type="Proteomes" id="UP000694385"/>
    </source>
</evidence>
<evidence type="ECO:0000256" key="1">
    <source>
        <dbReference type="ARBA" id="ARBA00004370"/>
    </source>
</evidence>
<gene>
    <name evidence="7" type="primary">Tmigd3</name>
</gene>
<dbReference type="GO" id="GO:0004888">
    <property type="term" value="F:transmembrane signaling receptor activity"/>
    <property type="evidence" value="ECO:0007669"/>
    <property type="project" value="TreeGrafter"/>
</dbReference>
<dbReference type="Proteomes" id="UP000694385">
    <property type="component" value="Unassembled WGS sequence"/>
</dbReference>
<dbReference type="PANTHER" id="PTHR11860">
    <property type="entry name" value="POLYMERIC-IMMUNOGLOBULIN RECEPTOR"/>
    <property type="match status" value="1"/>
</dbReference>
<reference evidence="7" key="2">
    <citation type="submission" date="2025-09" db="UniProtKB">
        <authorList>
            <consortium name="Ensembl"/>
        </authorList>
    </citation>
    <scope>IDENTIFICATION</scope>
</reference>
<dbReference type="AlphaFoldDB" id="A0A8C5KBK6"/>
<dbReference type="Ensembl" id="ENSJJAT00000012802.1">
    <property type="protein sequence ID" value="ENSJJAP00000006409.1"/>
    <property type="gene ID" value="ENSJJAG00000011089.1"/>
</dbReference>
<organism evidence="7 8">
    <name type="scientific">Jaculus jaculus</name>
    <name type="common">Lesser Egyptian jerboa</name>
    <dbReference type="NCBI Taxonomy" id="51337"/>
    <lineage>
        <taxon>Eukaryota</taxon>
        <taxon>Metazoa</taxon>
        <taxon>Chordata</taxon>
        <taxon>Craniata</taxon>
        <taxon>Vertebrata</taxon>
        <taxon>Euteleostomi</taxon>
        <taxon>Mammalia</taxon>
        <taxon>Eutheria</taxon>
        <taxon>Euarchontoglires</taxon>
        <taxon>Glires</taxon>
        <taxon>Rodentia</taxon>
        <taxon>Myomorpha</taxon>
        <taxon>Dipodoidea</taxon>
        <taxon>Dipodidae</taxon>
        <taxon>Dipodinae</taxon>
        <taxon>Jaculus</taxon>
    </lineage>
</organism>
<name>A0A8C5KBK6_JACJA</name>